<dbReference type="AlphaFoldDB" id="A0A1F4XKP9"/>
<dbReference type="STRING" id="1817814.A2V81_01940"/>
<dbReference type="EMBL" id="MEWR01000008">
    <property type="protein sequence ID" value="OGC82275.1"/>
    <property type="molecule type" value="Genomic_DNA"/>
</dbReference>
<comment type="caution">
    <text evidence="2">The sequence shown here is derived from an EMBL/GenBank/DDBJ whole genome shotgun (WGS) entry which is preliminary data.</text>
</comment>
<keyword evidence="1" id="KW-1133">Transmembrane helix</keyword>
<keyword evidence="1" id="KW-0812">Transmembrane</keyword>
<feature type="transmembrane region" description="Helical" evidence="1">
    <location>
        <begin position="6"/>
        <end position="28"/>
    </location>
</feature>
<protein>
    <submittedName>
        <fullName evidence="2">Uncharacterized protein</fullName>
    </submittedName>
</protein>
<proteinExistence type="predicted"/>
<name>A0A1F4XKP9_9BACT</name>
<keyword evidence="1" id="KW-0472">Membrane</keyword>
<reference evidence="2 3" key="1">
    <citation type="journal article" date="2016" name="Nat. Commun.">
        <title>Thousands of microbial genomes shed light on interconnected biogeochemical processes in an aquifer system.</title>
        <authorList>
            <person name="Anantharaman K."/>
            <person name="Brown C.T."/>
            <person name="Hug L.A."/>
            <person name="Sharon I."/>
            <person name="Castelle C.J."/>
            <person name="Probst A.J."/>
            <person name="Thomas B.C."/>
            <person name="Singh A."/>
            <person name="Wilkins M.J."/>
            <person name="Karaoz U."/>
            <person name="Brodie E.L."/>
            <person name="Williams K.H."/>
            <person name="Hubbard S.S."/>
            <person name="Banfield J.F."/>
        </authorList>
    </citation>
    <scope>NUCLEOTIDE SEQUENCE [LARGE SCALE GENOMIC DNA]</scope>
</reference>
<gene>
    <name evidence="2" type="ORF">A2V81_01940</name>
</gene>
<dbReference type="Proteomes" id="UP000177614">
    <property type="component" value="Unassembled WGS sequence"/>
</dbReference>
<accession>A0A1F4XKP9</accession>
<evidence type="ECO:0000256" key="1">
    <source>
        <dbReference type="SAM" id="Phobius"/>
    </source>
</evidence>
<sequence length="104" mass="11663">MAEEKKISWATPIVIGLVVGLTVGILFAKRKGRLLRAELAKAKEENGFSGQILVMKNELVDVMQDLLKTVKNLAQRKEVYRFVRGAKKLSKKALKTVQIIVDNQ</sequence>
<organism evidence="2 3">
    <name type="scientific">Candidatus Abawacabacteria bacterium RBG_16_42_10</name>
    <dbReference type="NCBI Taxonomy" id="1817814"/>
    <lineage>
        <taxon>Bacteria</taxon>
        <taxon>Candidatus Abawacaibacteriota</taxon>
    </lineage>
</organism>
<evidence type="ECO:0000313" key="3">
    <source>
        <dbReference type="Proteomes" id="UP000177614"/>
    </source>
</evidence>
<evidence type="ECO:0000313" key="2">
    <source>
        <dbReference type="EMBL" id="OGC82275.1"/>
    </source>
</evidence>